<proteinExistence type="predicted"/>
<dbReference type="EMBL" id="JACHHR010000001">
    <property type="protein sequence ID" value="MBB5210894.1"/>
    <property type="molecule type" value="Genomic_DNA"/>
</dbReference>
<reference evidence="1 2" key="1">
    <citation type="submission" date="2020-08" db="EMBL/GenBank/DDBJ databases">
        <title>Genomic Encyclopedia of Type Strains, Phase IV (KMG-IV): sequencing the most valuable type-strain genomes for metagenomic binning, comparative biology and taxonomic classification.</title>
        <authorList>
            <person name="Goeker M."/>
        </authorList>
    </citation>
    <scope>NUCLEOTIDE SEQUENCE [LARGE SCALE GENOMIC DNA]</scope>
    <source>
        <strain evidence="1 2">DSM 11525</strain>
    </source>
</reference>
<evidence type="ECO:0000313" key="1">
    <source>
        <dbReference type="EMBL" id="MBB5210894.1"/>
    </source>
</evidence>
<comment type="caution">
    <text evidence="1">The sequence shown here is derived from an EMBL/GenBank/DDBJ whole genome shotgun (WGS) entry which is preliminary data.</text>
</comment>
<name>A0AA89T3V5_9GAMM</name>
<protein>
    <submittedName>
        <fullName evidence="1">Uncharacterized protein</fullName>
    </submittedName>
</protein>
<dbReference type="Proteomes" id="UP000563601">
    <property type="component" value="Unassembled WGS sequence"/>
</dbReference>
<sequence>MATLAPIMNRALLTIITIFLATSTMAGSYTYDIQQAGYDFDQYDLKGEASYEIFIEEFRRFPWKEQVGKNTGGSEPTISVKNKESKIDYWVSVIGKPNEYAYLVGIVQPKMVKTMFGFGKEKEVRWLSIYIAEQQQTVEGTFQLYFAGKIEELHKELSGLPLFTEQEVR</sequence>
<dbReference type="AlphaFoldDB" id="A0AA89T3V5"/>
<accession>A0AA89T3V5</accession>
<dbReference type="RefSeq" id="WP_237567861.1">
    <property type="nucleotide sequence ID" value="NZ_CP047491.1"/>
</dbReference>
<gene>
    <name evidence="1" type="ORF">HNQ53_001082</name>
</gene>
<evidence type="ECO:0000313" key="2">
    <source>
        <dbReference type="Proteomes" id="UP000563601"/>
    </source>
</evidence>
<organism evidence="1 2">
    <name type="scientific">Microbulbifer hydrolyticus</name>
    <dbReference type="NCBI Taxonomy" id="48074"/>
    <lineage>
        <taxon>Bacteria</taxon>
        <taxon>Pseudomonadati</taxon>
        <taxon>Pseudomonadota</taxon>
        <taxon>Gammaproteobacteria</taxon>
        <taxon>Cellvibrionales</taxon>
        <taxon>Microbulbiferaceae</taxon>
        <taxon>Microbulbifer</taxon>
    </lineage>
</organism>